<gene>
    <name evidence="1" type="ORF">MSG28_000736</name>
</gene>
<sequence length="81" mass="8915">MSLAVLVGYFIGKLSYQQACAEKLMALPGSYIGQLLRPNDIYSDAGPGSSLDLDTDRPVFNEDTYRPDNEGTKLPELFTLL</sequence>
<comment type="caution">
    <text evidence="1">The sequence shown here is derived from an EMBL/GenBank/DDBJ whole genome shotgun (WGS) entry which is preliminary data.</text>
</comment>
<evidence type="ECO:0000313" key="2">
    <source>
        <dbReference type="Proteomes" id="UP001064048"/>
    </source>
</evidence>
<dbReference type="Proteomes" id="UP001064048">
    <property type="component" value="Chromosome Z"/>
</dbReference>
<protein>
    <submittedName>
        <fullName evidence="1">Uncharacterized protein</fullName>
    </submittedName>
</protein>
<organism evidence="1 2">
    <name type="scientific">Choristoneura fumiferana</name>
    <name type="common">Spruce budworm moth</name>
    <name type="synonym">Archips fumiferana</name>
    <dbReference type="NCBI Taxonomy" id="7141"/>
    <lineage>
        <taxon>Eukaryota</taxon>
        <taxon>Metazoa</taxon>
        <taxon>Ecdysozoa</taxon>
        <taxon>Arthropoda</taxon>
        <taxon>Hexapoda</taxon>
        <taxon>Insecta</taxon>
        <taxon>Pterygota</taxon>
        <taxon>Neoptera</taxon>
        <taxon>Endopterygota</taxon>
        <taxon>Lepidoptera</taxon>
        <taxon>Glossata</taxon>
        <taxon>Ditrysia</taxon>
        <taxon>Tortricoidea</taxon>
        <taxon>Tortricidae</taxon>
        <taxon>Tortricinae</taxon>
        <taxon>Choristoneura</taxon>
    </lineage>
</organism>
<evidence type="ECO:0000313" key="1">
    <source>
        <dbReference type="EMBL" id="KAI8430475.1"/>
    </source>
</evidence>
<name>A0ACC0K2R8_CHOFU</name>
<keyword evidence="2" id="KW-1185">Reference proteome</keyword>
<reference evidence="1 2" key="1">
    <citation type="journal article" date="2022" name="Genome Biol. Evol.">
        <title>The Spruce Budworm Genome: Reconstructing the Evolutionary History of Antifreeze Proteins.</title>
        <authorList>
            <person name="Beliveau C."/>
            <person name="Gagne P."/>
            <person name="Picq S."/>
            <person name="Vernygora O."/>
            <person name="Keeling C.I."/>
            <person name="Pinkney K."/>
            <person name="Doucet D."/>
            <person name="Wen F."/>
            <person name="Johnston J.S."/>
            <person name="Maaroufi H."/>
            <person name="Boyle B."/>
            <person name="Laroche J."/>
            <person name="Dewar K."/>
            <person name="Juretic N."/>
            <person name="Blackburn G."/>
            <person name="Nisole A."/>
            <person name="Brunet B."/>
            <person name="Brandao M."/>
            <person name="Lumley L."/>
            <person name="Duan J."/>
            <person name="Quan G."/>
            <person name="Lucarotti C.J."/>
            <person name="Roe A.D."/>
            <person name="Sperling F.A.H."/>
            <person name="Levesque R.C."/>
            <person name="Cusson M."/>
        </authorList>
    </citation>
    <scope>NUCLEOTIDE SEQUENCE [LARGE SCALE GENOMIC DNA]</scope>
    <source>
        <strain evidence="1">Glfc:IPQL:Cfum</strain>
    </source>
</reference>
<dbReference type="EMBL" id="CM046131">
    <property type="protein sequence ID" value="KAI8430475.1"/>
    <property type="molecule type" value="Genomic_DNA"/>
</dbReference>
<proteinExistence type="predicted"/>
<accession>A0ACC0K2R8</accession>